<accession>A0A916K693</accession>
<keyword evidence="5" id="KW-0449">Lipoprotein</keyword>
<feature type="region of interest" description="Disordered" evidence="6">
    <location>
        <begin position="31"/>
        <end position="50"/>
    </location>
</feature>
<dbReference type="PROSITE" id="PS51257">
    <property type="entry name" value="PROKAR_LIPOPROTEIN"/>
    <property type="match status" value="1"/>
</dbReference>
<dbReference type="PANTHER" id="PTHR43649:SF33">
    <property type="entry name" value="POLYGALACTURONAN_RHAMNOGALACTURONAN-BINDING PROTEIN YTCQ"/>
    <property type="match status" value="1"/>
</dbReference>
<keyword evidence="1" id="KW-1003">Cell membrane</keyword>
<evidence type="ECO:0000256" key="4">
    <source>
        <dbReference type="ARBA" id="ARBA00023139"/>
    </source>
</evidence>
<evidence type="ECO:0000313" key="8">
    <source>
        <dbReference type="EMBL" id="CAG7648038.1"/>
    </source>
</evidence>
<dbReference type="RefSeq" id="WP_218095228.1">
    <property type="nucleotide sequence ID" value="NZ_CAJVAS010000040.1"/>
</dbReference>
<keyword evidence="4" id="KW-0564">Palmitate</keyword>
<evidence type="ECO:0000313" key="9">
    <source>
        <dbReference type="Proteomes" id="UP000693672"/>
    </source>
</evidence>
<evidence type="ECO:0008006" key="10">
    <source>
        <dbReference type="Google" id="ProtNLM"/>
    </source>
</evidence>
<gene>
    <name evidence="8" type="ORF">PAESOLCIP111_05515</name>
</gene>
<dbReference type="AlphaFoldDB" id="A0A916K693"/>
<dbReference type="Pfam" id="PF13416">
    <property type="entry name" value="SBP_bac_8"/>
    <property type="match status" value="1"/>
</dbReference>
<evidence type="ECO:0000256" key="5">
    <source>
        <dbReference type="ARBA" id="ARBA00023288"/>
    </source>
</evidence>
<dbReference type="InterPro" id="IPR050490">
    <property type="entry name" value="Bact_solute-bd_prot1"/>
</dbReference>
<evidence type="ECO:0000256" key="1">
    <source>
        <dbReference type="ARBA" id="ARBA00022475"/>
    </source>
</evidence>
<keyword evidence="3" id="KW-0472">Membrane</keyword>
<keyword evidence="2 7" id="KW-0732">Signal</keyword>
<reference evidence="8" key="1">
    <citation type="submission" date="2021-06" db="EMBL/GenBank/DDBJ databases">
        <authorList>
            <person name="Criscuolo A."/>
        </authorList>
    </citation>
    <scope>NUCLEOTIDE SEQUENCE</scope>
    <source>
        <strain evidence="8">CIP111600</strain>
    </source>
</reference>
<name>A0A916K693_9BACL</name>
<evidence type="ECO:0000256" key="7">
    <source>
        <dbReference type="SAM" id="SignalP"/>
    </source>
</evidence>
<feature type="signal peptide" evidence="7">
    <location>
        <begin position="1"/>
        <end position="22"/>
    </location>
</feature>
<protein>
    <recommendedName>
        <fullName evidence="10">Extracellular solute-binding protein</fullName>
    </recommendedName>
</protein>
<evidence type="ECO:0000256" key="3">
    <source>
        <dbReference type="ARBA" id="ARBA00023136"/>
    </source>
</evidence>
<sequence>MKEFLRTTVCFFAASFVITAITACGNTGNIEGSTSSDPPGKQTPDASPPKPVTVTMFNQSNGISDDRLQQFILEPLKQKLPHVTFEVVKDAKGSTMDELVATGNFTDINYGSNPQFPPYLLKELQYDMNDLVKKHNLDLNRFDSTFINAVKTFDDKGKLYAIPFSTNLGVLIYNKDIFDRFGVAYPKDGMTWDETVELGRKLTRTQDGINYIGFDPGVATDIGQALSLSYVDTKSMKALVNNDQWKKIFDMLKRAYAIPGFVNAGKYDYGTGGFIKDHNVAMRPIWALQIMNAKADLANVNWDVVSLPNFKEELGQGREVDIHMLAVSNVSKNKDAAMEVIKAITSDEVQRLMSEYGTPTVMKNEEIKKAYGSKLPEYKGKNVQAFFKTTPRVPHVITRYDATVRTEINNGRKEIATGDKDVNTVIREIQEKADQKLAEMK</sequence>
<organism evidence="8 9">
    <name type="scientific">Paenibacillus solanacearum</name>
    <dbReference type="NCBI Taxonomy" id="2048548"/>
    <lineage>
        <taxon>Bacteria</taxon>
        <taxon>Bacillati</taxon>
        <taxon>Bacillota</taxon>
        <taxon>Bacilli</taxon>
        <taxon>Bacillales</taxon>
        <taxon>Paenibacillaceae</taxon>
        <taxon>Paenibacillus</taxon>
    </lineage>
</organism>
<keyword evidence="9" id="KW-1185">Reference proteome</keyword>
<dbReference type="Proteomes" id="UP000693672">
    <property type="component" value="Unassembled WGS sequence"/>
</dbReference>
<dbReference type="InterPro" id="IPR006059">
    <property type="entry name" value="SBP"/>
</dbReference>
<dbReference type="EMBL" id="CAJVAS010000040">
    <property type="protein sequence ID" value="CAG7648038.1"/>
    <property type="molecule type" value="Genomic_DNA"/>
</dbReference>
<proteinExistence type="predicted"/>
<dbReference type="PANTHER" id="PTHR43649">
    <property type="entry name" value="ARABINOSE-BINDING PROTEIN-RELATED"/>
    <property type="match status" value="1"/>
</dbReference>
<comment type="caution">
    <text evidence="8">The sequence shown here is derived from an EMBL/GenBank/DDBJ whole genome shotgun (WGS) entry which is preliminary data.</text>
</comment>
<evidence type="ECO:0000256" key="2">
    <source>
        <dbReference type="ARBA" id="ARBA00022729"/>
    </source>
</evidence>
<evidence type="ECO:0000256" key="6">
    <source>
        <dbReference type="SAM" id="MobiDB-lite"/>
    </source>
</evidence>
<feature type="chain" id="PRO_5038799490" description="Extracellular solute-binding protein" evidence="7">
    <location>
        <begin position="23"/>
        <end position="441"/>
    </location>
</feature>